<gene>
    <name evidence="3" type="ORF">MYCTH_2298011</name>
</gene>
<dbReference type="HOGENOM" id="CLU_015092_4_1_1"/>
<dbReference type="VEuPathDB" id="FungiDB:MYCTH_2298011"/>
<name>G2Q0L0_THET4</name>
<feature type="transmembrane region" description="Helical" evidence="2">
    <location>
        <begin position="134"/>
        <end position="154"/>
    </location>
</feature>
<feature type="transmembrane region" description="Helical" evidence="2">
    <location>
        <begin position="67"/>
        <end position="94"/>
    </location>
</feature>
<protein>
    <submittedName>
        <fullName evidence="3">Uncharacterized protein</fullName>
    </submittedName>
</protein>
<evidence type="ECO:0000313" key="4">
    <source>
        <dbReference type="Proteomes" id="UP000007322"/>
    </source>
</evidence>
<accession>G2Q0L0</accession>
<feature type="region of interest" description="Disordered" evidence="1">
    <location>
        <begin position="569"/>
        <end position="599"/>
    </location>
</feature>
<keyword evidence="2" id="KW-0472">Membrane</keyword>
<evidence type="ECO:0000256" key="2">
    <source>
        <dbReference type="SAM" id="Phobius"/>
    </source>
</evidence>
<dbReference type="InParanoid" id="G2Q0L0"/>
<dbReference type="eggNOG" id="ENOG502SP41">
    <property type="taxonomic scope" value="Eukaryota"/>
</dbReference>
<feature type="transmembrane region" description="Helical" evidence="2">
    <location>
        <begin position="33"/>
        <end position="55"/>
    </location>
</feature>
<dbReference type="Proteomes" id="UP000007322">
    <property type="component" value="Chromosome 1"/>
</dbReference>
<keyword evidence="2" id="KW-1133">Transmembrane helix</keyword>
<dbReference type="OrthoDB" id="4561323at2759"/>
<dbReference type="AlphaFoldDB" id="G2Q0L0"/>
<keyword evidence="4" id="KW-1185">Reference proteome</keyword>
<evidence type="ECO:0000313" key="3">
    <source>
        <dbReference type="EMBL" id="AEO54872.1"/>
    </source>
</evidence>
<proteinExistence type="predicted"/>
<organism evidence="3 4">
    <name type="scientific">Thermothelomyces thermophilus (strain ATCC 42464 / BCRC 31852 / DSM 1799)</name>
    <name type="common">Sporotrichum thermophile</name>
    <dbReference type="NCBI Taxonomy" id="573729"/>
    <lineage>
        <taxon>Eukaryota</taxon>
        <taxon>Fungi</taxon>
        <taxon>Dikarya</taxon>
        <taxon>Ascomycota</taxon>
        <taxon>Pezizomycotina</taxon>
        <taxon>Sordariomycetes</taxon>
        <taxon>Sordariomycetidae</taxon>
        <taxon>Sordariales</taxon>
        <taxon>Chaetomiaceae</taxon>
        <taxon>Thermothelomyces</taxon>
    </lineage>
</organism>
<dbReference type="InterPro" id="IPR021514">
    <property type="entry name" value="DUF3176"/>
</dbReference>
<feature type="transmembrane region" description="Helical" evidence="2">
    <location>
        <begin position="484"/>
        <end position="506"/>
    </location>
</feature>
<sequence>MESPATDRKGVPLLHAGQAAEEIRIPESSPRGWSWEILAMIASFGCTASIVAILAVMDDRPLADWHFFLSISATIAIFGTALKSTAAFAVGGCVSQYKWLHFKSSPRKLVDLDLIDEASRGPLGSLVLLARRPMGLASIAAAVILLALAVETFVQQTVTLTPRNVAVDDGNAVLGLAHTYNGGAKPIRSSMGVINLSPSTVDLSVQGAVYRGLFHLDSPAVFNCTSSCRWNSTYISLGFASTCTDVTDATLNLPPGAEPAELDWHNSSLTTPGGVKLDASYSPTSWQTVISVRGISLLKPNSTWLSEDEVITYMPPEIARIGVLRADVLTPSWVIRTDTLEIVECDIRLAAYAYSDLSSTGNNLTEKRQPITLNRGVVTFVDNGTHADKLVFDQPPLPVLRASVPDIVALEALFTSSRFGGNIFDGETAPTQNTSGMGDAFRSGSIAKTFQDMVDSMTNQLRASFDVKAQGQSIKQVVFVRIRWPWLALPLVVQILSAVFLIFVLVQSSQTKTLPLWKSSTTAVLTYDIREDESGVGKLGTGVLSKKELKALVKSVEVKLELPEQMMAAATGTTSSDEDRKADLKGSQSHVYSMPKAGV</sequence>
<evidence type="ECO:0000256" key="1">
    <source>
        <dbReference type="SAM" id="MobiDB-lite"/>
    </source>
</evidence>
<dbReference type="RefSeq" id="XP_003660117.1">
    <property type="nucleotide sequence ID" value="XM_003660069.1"/>
</dbReference>
<dbReference type="EMBL" id="CP003002">
    <property type="protein sequence ID" value="AEO54872.1"/>
    <property type="molecule type" value="Genomic_DNA"/>
</dbReference>
<dbReference type="KEGG" id="mtm:MYCTH_2298011"/>
<reference evidence="3 4" key="1">
    <citation type="journal article" date="2011" name="Nat. Biotechnol.">
        <title>Comparative genomic analysis of the thermophilic biomass-degrading fungi Myceliophthora thermophila and Thielavia terrestris.</title>
        <authorList>
            <person name="Berka R.M."/>
            <person name="Grigoriev I.V."/>
            <person name="Otillar R."/>
            <person name="Salamov A."/>
            <person name="Grimwood J."/>
            <person name="Reid I."/>
            <person name="Ishmael N."/>
            <person name="John T."/>
            <person name="Darmond C."/>
            <person name="Moisan M.-C."/>
            <person name="Henrissat B."/>
            <person name="Coutinho P.M."/>
            <person name="Lombard V."/>
            <person name="Natvig D.O."/>
            <person name="Lindquist E."/>
            <person name="Schmutz J."/>
            <person name="Lucas S."/>
            <person name="Harris P."/>
            <person name="Powlowski J."/>
            <person name="Bellemare A."/>
            <person name="Taylor D."/>
            <person name="Butler G."/>
            <person name="de Vries R.P."/>
            <person name="Allijn I.E."/>
            <person name="van den Brink J."/>
            <person name="Ushinsky S."/>
            <person name="Storms R."/>
            <person name="Powell A.J."/>
            <person name="Paulsen I.T."/>
            <person name="Elbourne L.D.H."/>
            <person name="Baker S.E."/>
            <person name="Magnuson J."/>
            <person name="LaBoissiere S."/>
            <person name="Clutterbuck A.J."/>
            <person name="Martinez D."/>
            <person name="Wogulis M."/>
            <person name="de Leon A.L."/>
            <person name="Rey M.W."/>
            <person name="Tsang A."/>
        </authorList>
    </citation>
    <scope>NUCLEOTIDE SEQUENCE [LARGE SCALE GENOMIC DNA]</scope>
    <source>
        <strain evidence="4">ATCC 42464 / BCRC 31852 / DSM 1799</strain>
    </source>
</reference>
<dbReference type="PANTHER" id="PTHR35394:SF5">
    <property type="entry name" value="DUF3176 DOMAIN-CONTAINING PROTEIN"/>
    <property type="match status" value="1"/>
</dbReference>
<keyword evidence="2" id="KW-0812">Transmembrane</keyword>
<dbReference type="OMA" id="SMQGAIY"/>
<dbReference type="GeneID" id="11512978"/>
<dbReference type="Pfam" id="PF11374">
    <property type="entry name" value="DUF3176"/>
    <property type="match status" value="1"/>
</dbReference>
<dbReference type="PANTHER" id="PTHR35394">
    <property type="entry name" value="DUF3176 DOMAIN-CONTAINING PROTEIN"/>
    <property type="match status" value="1"/>
</dbReference>